<feature type="compositionally biased region" description="Low complexity" evidence="1">
    <location>
        <begin position="215"/>
        <end position="224"/>
    </location>
</feature>
<keyword evidence="3" id="KW-1185">Reference proteome</keyword>
<evidence type="ECO:0000313" key="2">
    <source>
        <dbReference type="EMBL" id="KAF4313966.1"/>
    </source>
</evidence>
<dbReference type="EMBL" id="WWBZ02000001">
    <property type="protein sequence ID" value="KAF4313966.1"/>
    <property type="molecule type" value="Genomic_DNA"/>
</dbReference>
<organism evidence="2 3">
    <name type="scientific">Botryosphaeria dothidea</name>
    <dbReference type="NCBI Taxonomy" id="55169"/>
    <lineage>
        <taxon>Eukaryota</taxon>
        <taxon>Fungi</taxon>
        <taxon>Dikarya</taxon>
        <taxon>Ascomycota</taxon>
        <taxon>Pezizomycotina</taxon>
        <taxon>Dothideomycetes</taxon>
        <taxon>Dothideomycetes incertae sedis</taxon>
        <taxon>Botryosphaeriales</taxon>
        <taxon>Botryosphaeriaceae</taxon>
        <taxon>Botryosphaeria</taxon>
    </lineage>
</organism>
<evidence type="ECO:0000313" key="3">
    <source>
        <dbReference type="Proteomes" id="UP000572817"/>
    </source>
</evidence>
<gene>
    <name evidence="2" type="ORF">GTA08_BOTSDO01759</name>
</gene>
<feature type="compositionally biased region" description="Low complexity" evidence="1">
    <location>
        <begin position="108"/>
        <end position="137"/>
    </location>
</feature>
<comment type="caution">
    <text evidence="2">The sequence shown here is derived from an EMBL/GenBank/DDBJ whole genome shotgun (WGS) entry which is preliminary data.</text>
</comment>
<dbReference type="AlphaFoldDB" id="A0A8H4J757"/>
<evidence type="ECO:0000256" key="1">
    <source>
        <dbReference type="SAM" id="MobiDB-lite"/>
    </source>
</evidence>
<reference evidence="2" key="1">
    <citation type="submission" date="2020-04" db="EMBL/GenBank/DDBJ databases">
        <title>Genome Assembly and Annotation of Botryosphaeria dothidea sdau 11-99, a Latent Pathogen of Apple Fruit Ring Rot in China.</title>
        <authorList>
            <person name="Yu C."/>
            <person name="Diao Y."/>
            <person name="Lu Q."/>
            <person name="Zhao J."/>
            <person name="Cui S."/>
            <person name="Peng C."/>
            <person name="He B."/>
            <person name="Liu H."/>
        </authorList>
    </citation>
    <scope>NUCLEOTIDE SEQUENCE [LARGE SCALE GENOMIC DNA]</scope>
    <source>
        <strain evidence="2">Sdau11-99</strain>
    </source>
</reference>
<dbReference type="Proteomes" id="UP000572817">
    <property type="component" value="Unassembled WGS sequence"/>
</dbReference>
<feature type="compositionally biased region" description="Low complexity" evidence="1">
    <location>
        <begin position="149"/>
        <end position="171"/>
    </location>
</feature>
<name>A0A8H4J757_9PEZI</name>
<proteinExistence type="predicted"/>
<accession>A0A8H4J757</accession>
<feature type="region of interest" description="Disordered" evidence="1">
    <location>
        <begin position="86"/>
        <end position="224"/>
    </location>
</feature>
<sequence length="341" mass="36617">MLGPQFSLVPNVGSQEEISRFPWLCEKKHRESTDKTFSTEKQCKSRAVVSSRIQLIHRKRKSSNTSLAGSSASLIRRLEAVCSGTPSSLLTAHDPPKPSRLQSPIDLSSTPNPSHSTSSSIRKSRNTSFLPGTSLTTPLPPGRPIPTLVTRTASTRVSTTSRTTSPTQARQFKYSDASRGSARARTHPSARAPAPSPYTSPPNVRSCRSRTRGNPPASSAAASAVSAPWFQYVHSAEVRGGGAGERATGEGERAEGGCGGGVLRGEVGFGRVVAEGRRVEVREDEVDDLGAEVAEAGHGEGGELVEAEMVSLLVQFPEMANNDRRVAYNMPRILECRCHWM</sequence>
<protein>
    <submittedName>
        <fullName evidence="2">Uncharacterized protein</fullName>
    </submittedName>
</protein>